<dbReference type="KEGG" id="atm:ANT_26350"/>
<protein>
    <submittedName>
        <fullName evidence="1">Uncharacterized protein</fullName>
    </submittedName>
</protein>
<accession>E8N0B2</accession>
<dbReference type="Proteomes" id="UP000008922">
    <property type="component" value="Chromosome"/>
</dbReference>
<dbReference type="Pfam" id="PF18952">
    <property type="entry name" value="DUF5696"/>
    <property type="match status" value="1"/>
</dbReference>
<dbReference type="InterPro" id="IPR043751">
    <property type="entry name" value="DUF5696"/>
</dbReference>
<dbReference type="eggNOG" id="COG3420">
    <property type="taxonomic scope" value="Bacteria"/>
</dbReference>
<keyword evidence="2" id="KW-1185">Reference proteome</keyword>
<dbReference type="STRING" id="926569.ANT_26350"/>
<sequence>MAKALNFSGKVLLLVVLVLSVGVQPLQAMRLSDTYSTNQYTHVDTLRTDWEIRQDIPKSYRLVAENETYRLFVDFERLAFKVVDRRSGYVWHSNLDEVTREDRLNKTWTAFAQSGISIDYLDQKATPKRASITNAKHTIEVTPVEQGIEAQVTFTEPAITIGVNLILEKDGVRVEVPFERIRQENEKFKLGVLYVYPFFAATRGDEVPGYMFLPDGSGALIRFSEQTKAKNMFYGRVYGADLGMTTSMPFDPDLRRPFRVSVPVIGMVHGYHQNAYLAVLERGAGYAEIQAHPAGIITQFNFLHYAFIYNESYFQPTNRAGTGVTVLQPQTNAFDVILHYRFLTGGESDYVGMARSYRQYLIDQGALKSIPVPDENIGIRLEFLNAERKKVLLWNEAIPMTTFEQMRQILQSLQVNHPEVILYGWQTLGASSMFPRTLRLESALGSKADLRALVEQVIEQGGRLSLYLDPQAAVWDEPGYSPRFDLARSIANLNLTGYNRYKAQYFLNLEALSDRLKSLSADLSRDFPSAGLALDGIGGMLYSDYRTRPPLNREQTILAYQDFLRGLPVSTGLYAPNDYLWGIASAVYDLPISSSGYLYTTDTVPFLQIVLSGSVPYYGQALNFSPDLQEDLLRHADFGAYPSFFVTQEETAKILETRSRWIYTSSIEQWRGEIERVYAWLNARLGAVRGASMVARTVVQEGVVLVTYSNGKQIAVNYTAQPVQVGGVTIPARDALLLEGEITGGAP</sequence>
<proteinExistence type="predicted"/>
<dbReference type="AlphaFoldDB" id="E8N0B2"/>
<dbReference type="OrthoDB" id="9793135at2"/>
<name>E8N0B2_ANATU</name>
<dbReference type="RefSeq" id="WP_013561015.1">
    <property type="nucleotide sequence ID" value="NC_014960.1"/>
</dbReference>
<evidence type="ECO:0000313" key="1">
    <source>
        <dbReference type="EMBL" id="BAJ64661.1"/>
    </source>
</evidence>
<dbReference type="HOGENOM" id="CLU_014011_0_0_0"/>
<organism evidence="1 2">
    <name type="scientific">Anaerolinea thermophila (strain DSM 14523 / JCM 11388 / NBRC 100420 / UNI-1)</name>
    <dbReference type="NCBI Taxonomy" id="926569"/>
    <lineage>
        <taxon>Bacteria</taxon>
        <taxon>Bacillati</taxon>
        <taxon>Chloroflexota</taxon>
        <taxon>Anaerolineae</taxon>
        <taxon>Anaerolineales</taxon>
        <taxon>Anaerolineaceae</taxon>
        <taxon>Anaerolinea</taxon>
    </lineage>
</organism>
<evidence type="ECO:0000313" key="2">
    <source>
        <dbReference type="Proteomes" id="UP000008922"/>
    </source>
</evidence>
<gene>
    <name evidence="1" type="ordered locus">ANT_26350</name>
</gene>
<dbReference type="EMBL" id="AP012029">
    <property type="protein sequence ID" value="BAJ64661.1"/>
    <property type="molecule type" value="Genomic_DNA"/>
</dbReference>
<dbReference type="InParanoid" id="E8N0B2"/>
<reference evidence="1 2" key="1">
    <citation type="submission" date="2010-12" db="EMBL/GenBank/DDBJ databases">
        <title>Whole genome sequence of Anaerolinea thermophila UNI-1.</title>
        <authorList>
            <person name="Narita-Yamada S."/>
            <person name="Kishi E."/>
            <person name="Watanabe Y."/>
            <person name="Takasaki K."/>
            <person name="Ankai A."/>
            <person name="Oguchi A."/>
            <person name="Fukui S."/>
            <person name="Takahashi M."/>
            <person name="Yashiro I."/>
            <person name="Hosoyama A."/>
            <person name="Sekiguchi Y."/>
            <person name="Hanada S."/>
            <person name="Fujita N."/>
        </authorList>
    </citation>
    <scope>NUCLEOTIDE SEQUENCE [LARGE SCALE GENOMIC DNA]</scope>
    <source>
        <strain evidence="2">DSM 14523 / JCM 11388 / NBRC 100420 / UNI-1</strain>
    </source>
</reference>